<organism evidence="1 2">
    <name type="scientific">Streptomyces filamentosus NRRL 15998</name>
    <dbReference type="NCBI Taxonomy" id="457431"/>
    <lineage>
        <taxon>Bacteria</taxon>
        <taxon>Bacillati</taxon>
        <taxon>Actinomycetota</taxon>
        <taxon>Actinomycetes</taxon>
        <taxon>Kitasatosporales</taxon>
        <taxon>Streptomycetaceae</taxon>
        <taxon>Streptomyces</taxon>
    </lineage>
</organism>
<evidence type="ECO:0000313" key="1">
    <source>
        <dbReference type="EMBL" id="EFE72662.2"/>
    </source>
</evidence>
<proteinExistence type="predicted"/>
<reference evidence="2" key="1">
    <citation type="submission" date="2008-10" db="EMBL/GenBank/DDBJ databases">
        <authorList>
            <person name="Molnar K."/>
        </authorList>
    </citation>
    <scope>NUCLEOTIDE SEQUENCE [LARGE SCALE GENOMIC DNA]</scope>
    <source>
        <strain evidence="2">NRRL 15998</strain>
    </source>
</reference>
<protein>
    <submittedName>
        <fullName evidence="1">Predicted protein</fullName>
    </submittedName>
</protein>
<reference evidence="2" key="2">
    <citation type="submission" date="2008-12" db="EMBL/GenBank/DDBJ databases">
        <title>Annotation of Streptomyces roseosporus strain NRRL 15998.</title>
        <authorList>
            <consortium name="The Broad Institute Genome Sequencing Platform"/>
            <consortium name="Broad Institute Microbial Sequencing Center"/>
            <person name="Fischbach M."/>
            <person name="Ward D."/>
            <person name="Young S."/>
            <person name="Kodira C.D."/>
            <person name="Zeng Q."/>
            <person name="Koehrsen M."/>
            <person name="Godfrey P."/>
            <person name="Alvarado L."/>
            <person name="Berlin A.M."/>
            <person name="Borenstein D."/>
            <person name="Chen Z."/>
            <person name="Engels R."/>
            <person name="Freedman E."/>
            <person name="Gellesch M."/>
            <person name="Goldberg J."/>
            <person name="Griggs A."/>
            <person name="Gujja S."/>
            <person name="Heiman D.I."/>
            <person name="Hepburn T.A."/>
            <person name="Howarth C."/>
            <person name="Jen D."/>
            <person name="Larson L."/>
            <person name="Lewis B."/>
            <person name="Mehta T."/>
            <person name="Park D."/>
            <person name="Pearson M."/>
            <person name="Roberts A."/>
            <person name="Saif S."/>
            <person name="Shea T.D."/>
            <person name="Shenoy N."/>
            <person name="Sisk P."/>
            <person name="Stolte C."/>
            <person name="Sykes S.N."/>
            <person name="Walk T."/>
            <person name="White J."/>
            <person name="Yandava C."/>
            <person name="Straight P."/>
            <person name="Clardy J."/>
            <person name="Hung D."/>
            <person name="Kolter R."/>
            <person name="Mekalanos J."/>
            <person name="Walker S."/>
            <person name="Walsh C.T."/>
            <person name="Wieland B.L.C."/>
            <person name="Ilzarbe M."/>
            <person name="Galagan J."/>
            <person name="Nusbaum C."/>
            <person name="Birren B."/>
        </authorList>
    </citation>
    <scope>NUCLEOTIDE SEQUENCE [LARGE SCALE GENOMIC DNA]</scope>
    <source>
        <strain evidence="2">NRRL 15998</strain>
    </source>
</reference>
<dbReference type="EMBL" id="DS999644">
    <property type="protein sequence ID" value="EFE72662.2"/>
    <property type="molecule type" value="Genomic_DNA"/>
</dbReference>
<evidence type="ECO:0000313" key="2">
    <source>
        <dbReference type="Proteomes" id="UP000003986"/>
    </source>
</evidence>
<accession>D6AEB0</accession>
<dbReference type="AlphaFoldDB" id="D6AEB0"/>
<sequence>MPAERRKQDDIGEPHQARVVLHEGGLGLLHARAVDEYVGPLLRLMDRHGMGAFRGRDGVVIPTNESIV</sequence>
<dbReference type="Proteomes" id="UP000003986">
    <property type="component" value="Unassembled WGS sequence"/>
</dbReference>
<gene>
    <name evidence="1" type="ORF">SSGG_00028</name>
</gene>
<name>D6AEB0_STRFL</name>